<dbReference type="AlphaFoldDB" id="A0A6I7HMT4"/>
<keyword evidence="6" id="KW-0406">Ion transport</keyword>
<dbReference type="Gene3D" id="3.40.1380.10">
    <property type="match status" value="1"/>
</dbReference>
<keyword evidence="8" id="KW-0139">CF(1)</keyword>
<accession>A0A6I7HMT4</accession>
<dbReference type="InterPro" id="IPR000131">
    <property type="entry name" value="ATP_synth_F1_gsu"/>
</dbReference>
<feature type="region of interest" description="Disordered" evidence="10">
    <location>
        <begin position="274"/>
        <end position="307"/>
    </location>
</feature>
<comment type="caution">
    <text evidence="11">The sequence shown here is derived from an EMBL/GenBank/DDBJ whole genome shotgun (WGS) entry which is preliminary data.</text>
</comment>
<dbReference type="GO" id="GO:0046933">
    <property type="term" value="F:proton-transporting ATP synthase activity, rotational mechanism"/>
    <property type="evidence" value="ECO:0007669"/>
    <property type="project" value="InterPro"/>
</dbReference>
<feature type="compositionally biased region" description="Low complexity" evidence="10">
    <location>
        <begin position="284"/>
        <end position="294"/>
    </location>
</feature>
<evidence type="ECO:0000256" key="6">
    <source>
        <dbReference type="ARBA" id="ARBA00023065"/>
    </source>
</evidence>
<evidence type="ECO:0000256" key="5">
    <source>
        <dbReference type="ARBA" id="ARBA00022781"/>
    </source>
</evidence>
<proteinExistence type="inferred from homology"/>
<dbReference type="Proteomes" id="UP000252582">
    <property type="component" value="Unassembled WGS sequence"/>
</dbReference>
<evidence type="ECO:0000256" key="10">
    <source>
        <dbReference type="SAM" id="MobiDB-lite"/>
    </source>
</evidence>
<keyword evidence="12" id="KW-1185">Reference proteome</keyword>
<keyword evidence="7" id="KW-0472">Membrane</keyword>
<organism evidence="11 12">
    <name type="scientific">Ciceribacter lividus</name>
    <dbReference type="NCBI Taxonomy" id="1197950"/>
    <lineage>
        <taxon>Bacteria</taxon>
        <taxon>Pseudomonadati</taxon>
        <taxon>Pseudomonadota</taxon>
        <taxon>Alphaproteobacteria</taxon>
        <taxon>Hyphomicrobiales</taxon>
        <taxon>Rhizobiaceae</taxon>
        <taxon>Ciceribacter</taxon>
    </lineage>
</organism>
<evidence type="ECO:0000256" key="4">
    <source>
        <dbReference type="ARBA" id="ARBA00022448"/>
    </source>
</evidence>
<dbReference type="InterPro" id="IPR035968">
    <property type="entry name" value="ATP_synth_F1_ATPase_gsu"/>
</dbReference>
<evidence type="ECO:0000256" key="9">
    <source>
        <dbReference type="ARBA" id="ARBA00023310"/>
    </source>
</evidence>
<gene>
    <name evidence="11" type="ORF">DFR48_108178</name>
</gene>
<keyword evidence="4" id="KW-0813">Transport</keyword>
<dbReference type="Pfam" id="PF00231">
    <property type="entry name" value="ATP-synt"/>
    <property type="match status" value="1"/>
</dbReference>
<evidence type="ECO:0000313" key="11">
    <source>
        <dbReference type="EMBL" id="RCW22656.1"/>
    </source>
</evidence>
<dbReference type="GO" id="GO:0045259">
    <property type="term" value="C:proton-transporting ATP synthase complex"/>
    <property type="evidence" value="ECO:0007669"/>
    <property type="project" value="UniProtKB-KW"/>
</dbReference>
<dbReference type="RefSeq" id="WP_114364075.1">
    <property type="nucleotide sequence ID" value="NZ_QPIX01000008.1"/>
</dbReference>
<evidence type="ECO:0000256" key="8">
    <source>
        <dbReference type="ARBA" id="ARBA00023196"/>
    </source>
</evidence>
<keyword evidence="5" id="KW-0375">Hydrogen ion transport</keyword>
<reference evidence="11 12" key="1">
    <citation type="submission" date="2018-07" db="EMBL/GenBank/DDBJ databases">
        <title>Genomic Encyclopedia of Type Strains, Phase IV (KMG-IV): sequencing the most valuable type-strain genomes for metagenomic binning, comparative biology and taxonomic classification.</title>
        <authorList>
            <person name="Goeker M."/>
        </authorList>
    </citation>
    <scope>NUCLEOTIDE SEQUENCE [LARGE SCALE GENOMIC DNA]</scope>
    <source>
        <strain evidence="11 12">DSM 25528</strain>
    </source>
</reference>
<dbReference type="Gene3D" id="1.10.287.80">
    <property type="entry name" value="ATP synthase, gamma subunit, helix hairpin domain"/>
    <property type="match status" value="1"/>
</dbReference>
<evidence type="ECO:0000256" key="2">
    <source>
        <dbReference type="ARBA" id="ARBA00004170"/>
    </source>
</evidence>
<protein>
    <submittedName>
        <fullName evidence="11">F-type H+-transporting ATPase subunit gamma</fullName>
    </submittedName>
</protein>
<dbReference type="SUPFAM" id="SSF52943">
    <property type="entry name" value="ATP synthase (F1-ATPase), gamma subunit"/>
    <property type="match status" value="1"/>
</dbReference>
<comment type="subcellular location">
    <subcellularLocation>
        <location evidence="2">Membrane</location>
        <topology evidence="2">Peripheral membrane protein</topology>
    </subcellularLocation>
</comment>
<dbReference type="EMBL" id="QPIX01000008">
    <property type="protein sequence ID" value="RCW22656.1"/>
    <property type="molecule type" value="Genomic_DNA"/>
</dbReference>
<keyword evidence="9" id="KW-0066">ATP synthesis</keyword>
<name>A0A6I7HMT4_9HYPH</name>
<comment type="similarity">
    <text evidence="3">Belongs to the ATPase gamma chain family.</text>
</comment>
<evidence type="ECO:0000313" key="12">
    <source>
        <dbReference type="Proteomes" id="UP000252582"/>
    </source>
</evidence>
<dbReference type="PRINTS" id="PR00126">
    <property type="entry name" value="ATPASEGAMMA"/>
</dbReference>
<comment type="function">
    <text evidence="1">Produces ATP from ADP in the presence of a proton gradient across the membrane. The gamma chain is believed to be important in regulating ATPase activity and the flow of protons through the CF(0) complex.</text>
</comment>
<evidence type="ECO:0000256" key="3">
    <source>
        <dbReference type="ARBA" id="ARBA00007681"/>
    </source>
</evidence>
<sequence>MVERLSGVEARIGSVRQLSTIVTAMRGIAVAHSREARQHLAGVRTYADAIGVAIGEALSLLPASPATVNTSGGEAVVAFCTEQGFAGTFNERVLDAVEAFSNERAGHPPALLLVGDRGLMIAGERGLAVEWSAPMIAHVDEAAQLAERIIDALYDRLEAGAISEVTVIHTALVPAGRIDIVTKRLIPFDYQRFQLARLTEAPLITLPPQRLLEGLAQEYVFAELCEAVIISFAAENEARTRAMIAAKDNVSRKLDDLTALARQLRQEEITNEVIELADQADDPAGSTGARASSGRSRRTAQDRAGPE</sequence>
<evidence type="ECO:0000256" key="7">
    <source>
        <dbReference type="ARBA" id="ARBA00023136"/>
    </source>
</evidence>
<evidence type="ECO:0000256" key="1">
    <source>
        <dbReference type="ARBA" id="ARBA00003456"/>
    </source>
</evidence>